<proteinExistence type="predicted"/>
<feature type="signal peptide" evidence="1">
    <location>
        <begin position="1"/>
        <end position="22"/>
    </location>
</feature>
<dbReference type="HOGENOM" id="CLU_1510712_0_0_1"/>
<dbReference type="Proteomes" id="UP000054097">
    <property type="component" value="Unassembled WGS sequence"/>
</dbReference>
<protein>
    <recommendedName>
        <fullName evidence="4">Ubiquitin 3 binding protein But2 C-terminal domain-containing protein</fullName>
    </recommendedName>
</protein>
<sequence>MFQNLLSAVICAIFTVGVSVSGSPLEARADIPDFFLVVSSNDPATNLKPVRYAANGYSTTLGGTGLPIKFNFAGGDLQTSETVIHRGYISFPTGPTCVTYGPLDLVVGSSSNKCANHIGFGLSSFQYNSQLGAELVYRYTGGFYACGSDQQIYYKTSPSNGQPGLSCSLVHLYTVPVIA</sequence>
<dbReference type="OrthoDB" id="2818001at2759"/>
<evidence type="ECO:0000256" key="1">
    <source>
        <dbReference type="SAM" id="SignalP"/>
    </source>
</evidence>
<evidence type="ECO:0000313" key="2">
    <source>
        <dbReference type="EMBL" id="KIM32113.1"/>
    </source>
</evidence>
<dbReference type="EMBL" id="KN824280">
    <property type="protein sequence ID" value="KIM32113.1"/>
    <property type="molecule type" value="Genomic_DNA"/>
</dbReference>
<keyword evidence="1" id="KW-0732">Signal</keyword>
<name>A0A0C2X1J1_SERVB</name>
<organism evidence="2 3">
    <name type="scientific">Serendipita vermifera MAFF 305830</name>
    <dbReference type="NCBI Taxonomy" id="933852"/>
    <lineage>
        <taxon>Eukaryota</taxon>
        <taxon>Fungi</taxon>
        <taxon>Dikarya</taxon>
        <taxon>Basidiomycota</taxon>
        <taxon>Agaricomycotina</taxon>
        <taxon>Agaricomycetes</taxon>
        <taxon>Sebacinales</taxon>
        <taxon>Serendipitaceae</taxon>
        <taxon>Serendipita</taxon>
    </lineage>
</organism>
<reference evidence="3" key="2">
    <citation type="submission" date="2015-01" db="EMBL/GenBank/DDBJ databases">
        <title>Evolutionary Origins and Diversification of the Mycorrhizal Mutualists.</title>
        <authorList>
            <consortium name="DOE Joint Genome Institute"/>
            <consortium name="Mycorrhizal Genomics Consortium"/>
            <person name="Kohler A."/>
            <person name="Kuo A."/>
            <person name="Nagy L.G."/>
            <person name="Floudas D."/>
            <person name="Copeland A."/>
            <person name="Barry K.W."/>
            <person name="Cichocki N."/>
            <person name="Veneault-Fourrey C."/>
            <person name="LaButti K."/>
            <person name="Lindquist E.A."/>
            <person name="Lipzen A."/>
            <person name="Lundell T."/>
            <person name="Morin E."/>
            <person name="Murat C."/>
            <person name="Riley R."/>
            <person name="Ohm R."/>
            <person name="Sun H."/>
            <person name="Tunlid A."/>
            <person name="Henrissat B."/>
            <person name="Grigoriev I.V."/>
            <person name="Hibbett D.S."/>
            <person name="Martin F."/>
        </authorList>
    </citation>
    <scope>NUCLEOTIDE SEQUENCE [LARGE SCALE GENOMIC DNA]</scope>
    <source>
        <strain evidence="3">MAFF 305830</strain>
    </source>
</reference>
<evidence type="ECO:0000313" key="3">
    <source>
        <dbReference type="Proteomes" id="UP000054097"/>
    </source>
</evidence>
<dbReference type="AlphaFoldDB" id="A0A0C2X1J1"/>
<reference evidence="2 3" key="1">
    <citation type="submission" date="2014-04" db="EMBL/GenBank/DDBJ databases">
        <authorList>
            <consortium name="DOE Joint Genome Institute"/>
            <person name="Kuo A."/>
            <person name="Zuccaro A."/>
            <person name="Kohler A."/>
            <person name="Nagy L.G."/>
            <person name="Floudas D."/>
            <person name="Copeland A."/>
            <person name="Barry K.W."/>
            <person name="Cichocki N."/>
            <person name="Veneault-Fourrey C."/>
            <person name="LaButti K."/>
            <person name="Lindquist E.A."/>
            <person name="Lipzen A."/>
            <person name="Lundell T."/>
            <person name="Morin E."/>
            <person name="Murat C."/>
            <person name="Sun H."/>
            <person name="Tunlid A."/>
            <person name="Henrissat B."/>
            <person name="Grigoriev I.V."/>
            <person name="Hibbett D.S."/>
            <person name="Martin F."/>
            <person name="Nordberg H.P."/>
            <person name="Cantor M.N."/>
            <person name="Hua S.X."/>
        </authorList>
    </citation>
    <scope>NUCLEOTIDE SEQUENCE [LARGE SCALE GENOMIC DNA]</scope>
    <source>
        <strain evidence="2 3">MAFF 305830</strain>
    </source>
</reference>
<accession>A0A0C2X1J1</accession>
<evidence type="ECO:0008006" key="4">
    <source>
        <dbReference type="Google" id="ProtNLM"/>
    </source>
</evidence>
<feature type="chain" id="PRO_5002170524" description="Ubiquitin 3 binding protein But2 C-terminal domain-containing protein" evidence="1">
    <location>
        <begin position="23"/>
        <end position="179"/>
    </location>
</feature>
<keyword evidence="3" id="KW-1185">Reference proteome</keyword>
<gene>
    <name evidence="2" type="ORF">M408DRAFT_213839</name>
</gene>